<evidence type="ECO:0000313" key="1">
    <source>
        <dbReference type="EMBL" id="ALL64923.1"/>
    </source>
</evidence>
<dbReference type="Proteomes" id="UP000019146">
    <property type="component" value="Chromosome 1"/>
</dbReference>
<evidence type="ECO:0000313" key="2">
    <source>
        <dbReference type="Proteomes" id="UP000019146"/>
    </source>
</evidence>
<dbReference type="EMBL" id="CP012746">
    <property type="protein sequence ID" value="ALL64923.1"/>
    <property type="molecule type" value="Genomic_DNA"/>
</dbReference>
<sequence length="58" mass="6389">MRAAEASVLPSYGFAAFVRCLTDKRSRPAFYSAAFADGDIFRLERACVPTPSDAFVRL</sequence>
<name>A0A0P0RA85_9BURK</name>
<accession>A0A0P0RA85</accession>
<proteinExistence type="predicted"/>
<organism evidence="1 2">
    <name type="scientific">Paraburkholderia caribensis MBA4</name>
    <dbReference type="NCBI Taxonomy" id="1323664"/>
    <lineage>
        <taxon>Bacteria</taxon>
        <taxon>Pseudomonadati</taxon>
        <taxon>Pseudomonadota</taxon>
        <taxon>Betaproteobacteria</taxon>
        <taxon>Burkholderiales</taxon>
        <taxon>Burkholderiaceae</taxon>
        <taxon>Paraburkholderia</taxon>
    </lineage>
</organism>
<dbReference type="AlphaFoldDB" id="A0A0P0RA85"/>
<dbReference type="KEGG" id="bcai:K788_0002427"/>
<dbReference type="GeneID" id="69975290"/>
<dbReference type="RefSeq" id="WP_158510942.1">
    <property type="nucleotide sequence ID" value="NZ_CP012746.1"/>
</dbReference>
<gene>
    <name evidence="1" type="ORF">K788_0002427</name>
</gene>
<protein>
    <submittedName>
        <fullName evidence="1">Uncharacterized protein</fullName>
    </submittedName>
</protein>
<reference evidence="1 2" key="1">
    <citation type="journal article" date="2014" name="Genome Announc.">
        <title>Draft Genome Sequence of the Haloacid-Degrading Burkholderia caribensis Strain MBA4.</title>
        <authorList>
            <person name="Pan Y."/>
            <person name="Kong K.F."/>
            <person name="Tsang J.S."/>
        </authorList>
    </citation>
    <scope>NUCLEOTIDE SEQUENCE [LARGE SCALE GENOMIC DNA]</scope>
    <source>
        <strain evidence="1 2">MBA4</strain>
    </source>
</reference>